<evidence type="ECO:0000313" key="1">
    <source>
        <dbReference type="EMBL" id="CAI8019405.1"/>
    </source>
</evidence>
<keyword evidence="2" id="KW-1185">Reference proteome</keyword>
<name>A0AA35WM10_GEOBA</name>
<reference evidence="1" key="1">
    <citation type="submission" date="2023-03" db="EMBL/GenBank/DDBJ databases">
        <authorList>
            <person name="Steffen K."/>
            <person name="Cardenas P."/>
        </authorList>
    </citation>
    <scope>NUCLEOTIDE SEQUENCE</scope>
</reference>
<sequence>MRSYVKRL</sequence>
<organism evidence="1 2">
    <name type="scientific">Geodia barretti</name>
    <name type="common">Barrett's horny sponge</name>
    <dbReference type="NCBI Taxonomy" id="519541"/>
    <lineage>
        <taxon>Eukaryota</taxon>
        <taxon>Metazoa</taxon>
        <taxon>Porifera</taxon>
        <taxon>Demospongiae</taxon>
        <taxon>Heteroscleromorpha</taxon>
        <taxon>Tetractinellida</taxon>
        <taxon>Astrophorina</taxon>
        <taxon>Geodiidae</taxon>
        <taxon>Geodia</taxon>
    </lineage>
</organism>
<accession>A0AA35WM10</accession>
<comment type="caution">
    <text evidence="1">The sequence shown here is derived from an EMBL/GenBank/DDBJ whole genome shotgun (WGS) entry which is preliminary data.</text>
</comment>
<dbReference type="Proteomes" id="UP001174909">
    <property type="component" value="Unassembled WGS sequence"/>
</dbReference>
<dbReference type="EMBL" id="CASHTH010001751">
    <property type="protein sequence ID" value="CAI8019405.1"/>
    <property type="molecule type" value="Genomic_DNA"/>
</dbReference>
<gene>
    <name evidence="1" type="ORF">GBAR_LOCUS11664</name>
</gene>
<evidence type="ECO:0000313" key="2">
    <source>
        <dbReference type="Proteomes" id="UP001174909"/>
    </source>
</evidence>
<proteinExistence type="predicted"/>
<protein>
    <submittedName>
        <fullName evidence="1">Uncharacterized protein</fullName>
    </submittedName>
</protein>